<evidence type="ECO:0000313" key="3">
    <source>
        <dbReference type="EMBL" id="TGL67519.1"/>
    </source>
</evidence>
<comment type="caution">
    <text evidence="3">The sequence shown here is derived from an EMBL/GenBank/DDBJ whole genome shotgun (WGS) entry which is preliminary data.</text>
</comment>
<evidence type="ECO:0000313" key="4">
    <source>
        <dbReference type="Proteomes" id="UP000297567"/>
    </source>
</evidence>
<proteinExistence type="predicted"/>
<dbReference type="InterPro" id="IPR008928">
    <property type="entry name" value="6-hairpin_glycosidase_sf"/>
</dbReference>
<dbReference type="InterPro" id="IPR011613">
    <property type="entry name" value="GH15-like"/>
</dbReference>
<dbReference type="EMBL" id="RQGH01000023">
    <property type="protein sequence ID" value="TGL67519.1"/>
    <property type="molecule type" value="Genomic_DNA"/>
</dbReference>
<dbReference type="InterPro" id="IPR012341">
    <property type="entry name" value="6hp_glycosidase-like_sf"/>
</dbReference>
<gene>
    <name evidence="3" type="ORF">EHQ62_08950</name>
</gene>
<reference evidence="3" key="1">
    <citation type="journal article" date="2019" name="PLoS Negl. Trop. Dis.">
        <title>Revisiting the worldwide diversity of Leptospira species in the environment.</title>
        <authorList>
            <person name="Vincent A.T."/>
            <person name="Schiettekatte O."/>
            <person name="Bourhy P."/>
            <person name="Veyrier F.J."/>
            <person name="Picardeau M."/>
        </authorList>
    </citation>
    <scope>NUCLEOTIDE SEQUENCE [LARGE SCALE GENOMIC DNA]</scope>
    <source>
        <strain evidence="3">201702451</strain>
    </source>
</reference>
<keyword evidence="3" id="KW-0378">Hydrolase</keyword>
<dbReference type="Gene3D" id="1.50.10.10">
    <property type="match status" value="1"/>
</dbReference>
<feature type="domain" description="GH15-like" evidence="1">
    <location>
        <begin position="227"/>
        <end position="579"/>
    </location>
</feature>
<dbReference type="GO" id="GO:0005975">
    <property type="term" value="P:carbohydrate metabolic process"/>
    <property type="evidence" value="ECO:0007669"/>
    <property type="project" value="InterPro"/>
</dbReference>
<dbReference type="PANTHER" id="PTHR31616:SF0">
    <property type="entry name" value="GLUCAN 1,4-ALPHA-GLUCOSIDASE"/>
    <property type="match status" value="1"/>
</dbReference>
<dbReference type="Proteomes" id="UP000297567">
    <property type="component" value="Unassembled WGS sequence"/>
</dbReference>
<protein>
    <submittedName>
        <fullName evidence="3">Glycoside hydrolase family 15 protein</fullName>
    </submittedName>
</protein>
<organism evidence="3 4">
    <name type="scientific">Leptospira jelokensis</name>
    <dbReference type="NCBI Taxonomy" id="2484931"/>
    <lineage>
        <taxon>Bacteria</taxon>
        <taxon>Pseudomonadati</taxon>
        <taxon>Spirochaetota</taxon>
        <taxon>Spirochaetia</taxon>
        <taxon>Leptospirales</taxon>
        <taxon>Leptospiraceae</taxon>
        <taxon>Leptospira</taxon>
    </lineage>
</organism>
<dbReference type="PANTHER" id="PTHR31616">
    <property type="entry name" value="TREHALASE"/>
    <property type="match status" value="1"/>
</dbReference>
<dbReference type="InterPro" id="IPR045582">
    <property type="entry name" value="Trehalase-like_N"/>
</dbReference>
<evidence type="ECO:0000259" key="2">
    <source>
        <dbReference type="Pfam" id="PF19291"/>
    </source>
</evidence>
<keyword evidence="4" id="KW-1185">Reference proteome</keyword>
<feature type="domain" description="Trehalase-like N-terminal" evidence="2">
    <location>
        <begin position="10"/>
        <end position="133"/>
    </location>
</feature>
<dbReference type="Pfam" id="PF00723">
    <property type="entry name" value="Glyco_hydro_15"/>
    <property type="match status" value="1"/>
</dbReference>
<dbReference type="SUPFAM" id="SSF48208">
    <property type="entry name" value="Six-hairpin glycosidases"/>
    <property type="match status" value="1"/>
</dbReference>
<dbReference type="GO" id="GO:0004553">
    <property type="term" value="F:hydrolase activity, hydrolyzing O-glycosyl compounds"/>
    <property type="evidence" value="ECO:0007669"/>
    <property type="project" value="UniProtKB-ARBA"/>
</dbReference>
<name>A0A4Z0ZT62_9LEPT</name>
<sequence>MMHHKYNTGIIGNGSFIAHINTFSDIVWLCWPNFDSSPIFGKLMDQNCGNFRISPTTKIQSVSQSYLENTNILKTEIITETGSFAVIDFAPRYYQNGNLRYKRNLYRKIVPLSGDIKIKVELNPTYDYGETKLIPKIFAEQIQYETNQFQFHVQSNVSVNQILKENEFHLNQSIYLVLHESEKIEIPISEFVEDELSKTKQYWQNWVKHCTIPNFAQKQQIRSALCLKLHQFQETGAIIAASTTSLPESPNSGRNWDYRYCWLRDGFYTLLALTNLGQFEELENYSQYISNLTPTNDGRYQPLYSIFGEHLLEEKILSLDGYQGNQPVRIGNSAYTHKQNDAYGQILLSLLPLYSDERIPEKNRFHNLNLIQKLLDQIELTMDEPDAGLWEFRNFSQKHCYTYLFHWIGAKTAKEIALKLEKQELLEKSERLMREAELNIESCYDSELGCYTQAQGKKDLDASLLQLITLGYLEPHSEKAKSHIKAIESQLKTKEGFIYRYLHKDDFGKPETTFLVCTFWYIEALACMDRLDEAIHLFEYVCGHANHLGLFSEDIESSSGNQWGNFPQTYSHVGLVNSAHKIAVKKSKSLFW</sequence>
<evidence type="ECO:0000259" key="1">
    <source>
        <dbReference type="Pfam" id="PF00723"/>
    </source>
</evidence>
<dbReference type="AlphaFoldDB" id="A0A4Z0ZT62"/>
<dbReference type="Pfam" id="PF19291">
    <property type="entry name" value="TREH_N"/>
    <property type="match status" value="1"/>
</dbReference>
<accession>A0A4Z0ZT62</accession>